<dbReference type="SUPFAM" id="SSF51338">
    <property type="entry name" value="Composite domain of metallo-dependent hydrolases"/>
    <property type="match status" value="1"/>
</dbReference>
<proteinExistence type="inferred from homology"/>
<feature type="domain" description="Amidohydrolase-related" evidence="6">
    <location>
        <begin position="53"/>
        <end position="374"/>
    </location>
</feature>
<dbReference type="PANTHER" id="PTHR11113:SF14">
    <property type="entry name" value="N-ACETYLGLUCOSAMINE-6-PHOSPHATE DEACETYLASE"/>
    <property type="match status" value="1"/>
</dbReference>
<evidence type="ECO:0000256" key="1">
    <source>
        <dbReference type="ARBA" id="ARBA00010716"/>
    </source>
</evidence>
<sequence length="388" mass="40432">MSAEWQGYGGEQRLGGNILTADGWLLGDIVWRDGVITAIEGEPVDPGTNDRDIILPGFIDLHVHGGGGADLMEGGESLATLACAHVRFGTTSLLGTSMTATRETLETALADAGRIMRAPPVDGADLLGIHLEGPFINPDRLGAQPPHARAGTLAEFDVLDALAPIRVVTLAPEIDGHTALIAALSERGVRVQIGHSAADYGCCCAALTAGASGFTHLYNAMSGLHHRDAGVVGAALAHADYCEMIADLIHVEMGALLAARRAISNLYAVTDATAAAGMPDGEYRLGEQRVYKCGETVRLADGALAGSALTMDRALRNLVSLGLSVAEASAWLSTRPARYLGLSDRGELAVGRRADLVCLSPRLEVHCVQVAGRQIALHKAPCQGNGDS</sequence>
<dbReference type="PANTHER" id="PTHR11113">
    <property type="entry name" value="N-ACETYLGLUCOSAMINE-6-PHOSPHATE DEACETYLASE"/>
    <property type="match status" value="1"/>
</dbReference>
<keyword evidence="8" id="KW-1185">Reference proteome</keyword>
<dbReference type="Gene3D" id="2.30.40.10">
    <property type="entry name" value="Urease, subunit C, domain 1"/>
    <property type="match status" value="1"/>
</dbReference>
<dbReference type="InterPro" id="IPR003764">
    <property type="entry name" value="GlcNAc_6-P_deAcase"/>
</dbReference>
<name>A0ABV6G2W2_9GAMM</name>
<dbReference type="SUPFAM" id="SSF51556">
    <property type="entry name" value="Metallo-dependent hydrolases"/>
    <property type="match status" value="1"/>
</dbReference>
<keyword evidence="2" id="KW-0479">Metal-binding</keyword>
<dbReference type="EC" id="3.5.1.25" evidence="7"/>
<dbReference type="PIRSF" id="PIRSF038994">
    <property type="entry name" value="NagA"/>
    <property type="match status" value="1"/>
</dbReference>
<dbReference type="GO" id="GO:0008448">
    <property type="term" value="F:N-acetylglucosamine-6-phosphate deacetylase activity"/>
    <property type="evidence" value="ECO:0007669"/>
    <property type="project" value="UniProtKB-EC"/>
</dbReference>
<comment type="similarity">
    <text evidence="1 5">Belongs to the metallo-dependent hydrolases superfamily. NagA family.</text>
</comment>
<evidence type="ECO:0000313" key="7">
    <source>
        <dbReference type="EMBL" id="MFC0267993.1"/>
    </source>
</evidence>
<gene>
    <name evidence="7" type="primary">nagA</name>
    <name evidence="7" type="ORF">ACFFHW_08350</name>
</gene>
<evidence type="ECO:0000256" key="4">
    <source>
        <dbReference type="ARBA" id="ARBA00023277"/>
    </source>
</evidence>
<protein>
    <submittedName>
        <fullName evidence="7">N-acetylglucosamine-6-phosphate deacetylase</fullName>
        <ecNumber evidence="7">3.5.1.25</ecNumber>
    </submittedName>
</protein>
<accession>A0ABV6G2W2</accession>
<dbReference type="EMBL" id="JBHLVX010000032">
    <property type="protein sequence ID" value="MFC0267993.1"/>
    <property type="molecule type" value="Genomic_DNA"/>
</dbReference>
<keyword evidence="3 5" id="KW-0378">Hydrolase</keyword>
<dbReference type="Gene3D" id="3.20.20.140">
    <property type="entry name" value="Metal-dependent hydrolases"/>
    <property type="match status" value="1"/>
</dbReference>
<evidence type="ECO:0000259" key="6">
    <source>
        <dbReference type="Pfam" id="PF01979"/>
    </source>
</evidence>
<dbReference type="InterPro" id="IPR032466">
    <property type="entry name" value="Metal_Hydrolase"/>
</dbReference>
<organism evidence="7 8">
    <name type="scientific">Kushneria aurantia</name>
    <dbReference type="NCBI Taxonomy" id="504092"/>
    <lineage>
        <taxon>Bacteria</taxon>
        <taxon>Pseudomonadati</taxon>
        <taxon>Pseudomonadota</taxon>
        <taxon>Gammaproteobacteria</taxon>
        <taxon>Oceanospirillales</taxon>
        <taxon>Halomonadaceae</taxon>
        <taxon>Kushneria</taxon>
    </lineage>
</organism>
<dbReference type="InterPro" id="IPR006680">
    <property type="entry name" value="Amidohydro-rel"/>
</dbReference>
<dbReference type="RefSeq" id="WP_019950901.1">
    <property type="nucleotide sequence ID" value="NZ_JBHLVX010000032.1"/>
</dbReference>
<evidence type="ECO:0000256" key="5">
    <source>
        <dbReference type="PIRNR" id="PIRNR038994"/>
    </source>
</evidence>
<dbReference type="Proteomes" id="UP001589814">
    <property type="component" value="Unassembled WGS sequence"/>
</dbReference>
<dbReference type="Pfam" id="PF01979">
    <property type="entry name" value="Amidohydro_1"/>
    <property type="match status" value="1"/>
</dbReference>
<reference evidence="7 8" key="1">
    <citation type="submission" date="2024-09" db="EMBL/GenBank/DDBJ databases">
        <authorList>
            <person name="Sun Q."/>
            <person name="Mori K."/>
        </authorList>
    </citation>
    <scope>NUCLEOTIDE SEQUENCE [LARGE SCALE GENOMIC DNA]</scope>
    <source>
        <strain evidence="7 8">CCM 7415</strain>
    </source>
</reference>
<comment type="caution">
    <text evidence="7">The sequence shown here is derived from an EMBL/GenBank/DDBJ whole genome shotgun (WGS) entry which is preliminary data.</text>
</comment>
<evidence type="ECO:0000313" key="8">
    <source>
        <dbReference type="Proteomes" id="UP001589814"/>
    </source>
</evidence>
<dbReference type="InterPro" id="IPR011059">
    <property type="entry name" value="Metal-dep_hydrolase_composite"/>
</dbReference>
<dbReference type="NCBIfam" id="TIGR00221">
    <property type="entry name" value="nagA"/>
    <property type="match status" value="1"/>
</dbReference>
<evidence type="ECO:0000256" key="3">
    <source>
        <dbReference type="ARBA" id="ARBA00022801"/>
    </source>
</evidence>
<evidence type="ECO:0000256" key="2">
    <source>
        <dbReference type="ARBA" id="ARBA00022723"/>
    </source>
</evidence>
<keyword evidence="4 5" id="KW-0119">Carbohydrate metabolism</keyword>
<dbReference type="CDD" id="cd00854">
    <property type="entry name" value="NagA"/>
    <property type="match status" value="1"/>
</dbReference>